<evidence type="ECO:0000313" key="10">
    <source>
        <dbReference type="EMBL" id="EID79226.1"/>
    </source>
</evidence>
<organism evidence="10 11">
    <name type="scientific">Rhodococcus opacus RKJ300 = JCM 13270</name>
    <dbReference type="NCBI Taxonomy" id="1165867"/>
    <lineage>
        <taxon>Bacteria</taxon>
        <taxon>Bacillati</taxon>
        <taxon>Actinomycetota</taxon>
        <taxon>Actinomycetes</taxon>
        <taxon>Mycobacteriales</taxon>
        <taxon>Nocardiaceae</taxon>
        <taxon>Rhodococcus</taxon>
    </lineage>
</organism>
<feature type="domain" description="VTT" evidence="9">
    <location>
        <begin position="40"/>
        <end position="167"/>
    </location>
</feature>
<feature type="region of interest" description="Disordered" evidence="8">
    <location>
        <begin position="210"/>
        <end position="236"/>
    </location>
</feature>
<keyword evidence="4 7" id="KW-0812">Transmembrane</keyword>
<evidence type="ECO:0000256" key="2">
    <source>
        <dbReference type="ARBA" id="ARBA00010792"/>
    </source>
</evidence>
<comment type="similarity">
    <text evidence="2 7">Belongs to the DedA family.</text>
</comment>
<accession>I0WS60</accession>
<evidence type="ECO:0000259" key="9">
    <source>
        <dbReference type="Pfam" id="PF09335"/>
    </source>
</evidence>
<evidence type="ECO:0000256" key="4">
    <source>
        <dbReference type="ARBA" id="ARBA00022692"/>
    </source>
</evidence>
<gene>
    <name evidence="10" type="ORF">W59_14501</name>
</gene>
<keyword evidence="3 7" id="KW-1003">Cell membrane</keyword>
<dbReference type="PANTHER" id="PTHR30353:SF0">
    <property type="entry name" value="TRANSMEMBRANE PROTEIN"/>
    <property type="match status" value="1"/>
</dbReference>
<dbReference type="Pfam" id="PF09335">
    <property type="entry name" value="VTT_dom"/>
    <property type="match status" value="1"/>
</dbReference>
<feature type="transmembrane region" description="Helical" evidence="7">
    <location>
        <begin position="60"/>
        <end position="84"/>
    </location>
</feature>
<dbReference type="EMBL" id="AJJH01000075">
    <property type="protein sequence ID" value="EID79226.1"/>
    <property type="molecule type" value="Genomic_DNA"/>
</dbReference>
<dbReference type="PANTHER" id="PTHR30353">
    <property type="entry name" value="INNER MEMBRANE PROTEIN DEDA-RELATED"/>
    <property type="match status" value="1"/>
</dbReference>
<evidence type="ECO:0000256" key="1">
    <source>
        <dbReference type="ARBA" id="ARBA00004651"/>
    </source>
</evidence>
<dbReference type="InterPro" id="IPR032818">
    <property type="entry name" value="DedA-like"/>
</dbReference>
<evidence type="ECO:0000313" key="11">
    <source>
        <dbReference type="Proteomes" id="UP000006447"/>
    </source>
</evidence>
<dbReference type="AlphaFoldDB" id="I0WS60"/>
<protein>
    <submittedName>
        <fullName evidence="10">Membrane-associated protein</fullName>
    </submittedName>
</protein>
<evidence type="ECO:0000256" key="6">
    <source>
        <dbReference type="ARBA" id="ARBA00023136"/>
    </source>
</evidence>
<dbReference type="GO" id="GO:0005886">
    <property type="term" value="C:plasma membrane"/>
    <property type="evidence" value="ECO:0007669"/>
    <property type="project" value="UniProtKB-SubCell"/>
</dbReference>
<feature type="transmembrane region" description="Helical" evidence="7">
    <location>
        <begin position="181"/>
        <end position="199"/>
    </location>
</feature>
<evidence type="ECO:0000256" key="5">
    <source>
        <dbReference type="ARBA" id="ARBA00022989"/>
    </source>
</evidence>
<name>I0WS60_RHOOP</name>
<keyword evidence="6 7" id="KW-0472">Membrane</keyword>
<dbReference type="PATRIC" id="fig|1165867.3.peg.2953"/>
<evidence type="ECO:0000256" key="7">
    <source>
        <dbReference type="RuleBase" id="RU367016"/>
    </source>
</evidence>
<sequence length="236" mass="24802">MNVALGLGLLDASTLLGTLGLLGVLGAVVIETGLLVGFFLPGDSLLFTAGVFAAQSHPFAPLWLLLLTVPAAAIVGDQLGFLIGRRAGDTVFHRPSAKRIGPKQLEQSRRFFDRYGPRTILLARFVPVARTIAPVMAGASGMSYRTFAVYNVIGGIAWGVGVPVLGYLLGGIAFVRGHIEVILIAVVLVSILPLVINGLRARRRGQGAVLQPDSIPTPTGEPGQCARSGAPYTRRS</sequence>
<comment type="caution">
    <text evidence="10">The sequence shown here is derived from an EMBL/GenBank/DDBJ whole genome shotgun (WGS) entry which is preliminary data.</text>
</comment>
<comment type="subcellular location">
    <subcellularLocation>
        <location evidence="1 7">Cell membrane</location>
        <topology evidence="1 7">Multi-pass membrane protein</topology>
    </subcellularLocation>
</comment>
<dbReference type="Proteomes" id="UP000006447">
    <property type="component" value="Unassembled WGS sequence"/>
</dbReference>
<feature type="transmembrane region" description="Helical" evidence="7">
    <location>
        <begin position="12"/>
        <end position="40"/>
    </location>
</feature>
<proteinExistence type="inferred from homology"/>
<dbReference type="RefSeq" id="WP_007297797.1">
    <property type="nucleotide sequence ID" value="NZ_AJJH01000075.1"/>
</dbReference>
<reference evidence="10 11" key="1">
    <citation type="journal article" date="2012" name="J. Bacteriol.">
        <title>Draft genome sequence of the nitrophenol-degrading actinomycete Rhodococcus imtechensis RKJ300.</title>
        <authorList>
            <person name="Vikram S."/>
            <person name="Kumar S."/>
            <person name="Subramanian S."/>
            <person name="Raghava G.P."/>
        </authorList>
    </citation>
    <scope>NUCLEOTIDE SEQUENCE [LARGE SCALE GENOMIC DNA]</scope>
    <source>
        <strain evidence="10 11">RKJ300</strain>
    </source>
</reference>
<feature type="transmembrane region" description="Helical" evidence="7">
    <location>
        <begin position="148"/>
        <end position="175"/>
    </location>
</feature>
<evidence type="ECO:0000256" key="3">
    <source>
        <dbReference type="ARBA" id="ARBA00022475"/>
    </source>
</evidence>
<dbReference type="InterPro" id="IPR032816">
    <property type="entry name" value="VTT_dom"/>
</dbReference>
<keyword evidence="5 7" id="KW-1133">Transmembrane helix</keyword>
<evidence type="ECO:0000256" key="8">
    <source>
        <dbReference type="SAM" id="MobiDB-lite"/>
    </source>
</evidence>